<gene>
    <name evidence="6" type="ORF">AB1Y20_009056</name>
</gene>
<evidence type="ECO:0000313" key="6">
    <source>
        <dbReference type="EMBL" id="KAL1527670.1"/>
    </source>
</evidence>
<keyword evidence="3 4" id="KW-0418">Kinase</keyword>
<comment type="similarity">
    <text evidence="1 4">Belongs to the inositol phosphokinase (IPK) family.</text>
</comment>
<dbReference type="GO" id="GO:0005634">
    <property type="term" value="C:nucleus"/>
    <property type="evidence" value="ECO:0007669"/>
    <property type="project" value="TreeGrafter"/>
</dbReference>
<evidence type="ECO:0000256" key="3">
    <source>
        <dbReference type="ARBA" id="ARBA00022777"/>
    </source>
</evidence>
<feature type="compositionally biased region" description="Polar residues" evidence="5">
    <location>
        <begin position="16"/>
        <end position="30"/>
    </location>
</feature>
<keyword evidence="2 4" id="KW-0808">Transferase</keyword>
<protein>
    <recommendedName>
        <fullName evidence="4">Kinase</fullName>
        <ecNumber evidence="4">2.7.-.-</ecNumber>
    </recommendedName>
</protein>
<dbReference type="Proteomes" id="UP001515480">
    <property type="component" value="Unassembled WGS sequence"/>
</dbReference>
<reference evidence="6 7" key="1">
    <citation type="journal article" date="2024" name="Science">
        <title>Giant polyketide synthase enzymes in the biosynthesis of giant marine polyether toxins.</title>
        <authorList>
            <person name="Fallon T.R."/>
            <person name="Shende V.V."/>
            <person name="Wierzbicki I.H."/>
            <person name="Pendleton A.L."/>
            <person name="Watervoot N.F."/>
            <person name="Auber R.P."/>
            <person name="Gonzalez D.J."/>
            <person name="Wisecaver J.H."/>
            <person name="Moore B.S."/>
        </authorList>
    </citation>
    <scope>NUCLEOTIDE SEQUENCE [LARGE SCALE GENOMIC DNA]</scope>
    <source>
        <strain evidence="6 7">12B1</strain>
    </source>
</reference>
<accession>A0AB34K0I0</accession>
<dbReference type="GO" id="GO:0046854">
    <property type="term" value="P:phosphatidylinositol phosphate biosynthetic process"/>
    <property type="evidence" value="ECO:0007669"/>
    <property type="project" value="TreeGrafter"/>
</dbReference>
<dbReference type="Pfam" id="PF03770">
    <property type="entry name" value="IPK"/>
    <property type="match status" value="1"/>
</dbReference>
<dbReference type="SUPFAM" id="SSF56104">
    <property type="entry name" value="SAICAR synthase-like"/>
    <property type="match status" value="1"/>
</dbReference>
<feature type="compositionally biased region" description="Basic and acidic residues" evidence="5">
    <location>
        <begin position="214"/>
        <end position="250"/>
    </location>
</feature>
<dbReference type="EC" id="2.7.-.-" evidence="4"/>
<dbReference type="PANTHER" id="PTHR12400:SF21">
    <property type="entry name" value="KINASE"/>
    <property type="match status" value="1"/>
</dbReference>
<feature type="region of interest" description="Disordered" evidence="5">
    <location>
        <begin position="211"/>
        <end position="270"/>
    </location>
</feature>
<comment type="caution">
    <text evidence="6">The sequence shown here is derived from an EMBL/GenBank/DDBJ whole genome shotgun (WGS) entry which is preliminary data.</text>
</comment>
<dbReference type="Gene3D" id="3.30.470.160">
    <property type="entry name" value="Inositol polyphosphate kinase"/>
    <property type="match status" value="1"/>
</dbReference>
<dbReference type="InterPro" id="IPR005522">
    <property type="entry name" value="IPK"/>
</dbReference>
<dbReference type="GO" id="GO:0005737">
    <property type="term" value="C:cytoplasm"/>
    <property type="evidence" value="ECO:0007669"/>
    <property type="project" value="TreeGrafter"/>
</dbReference>
<evidence type="ECO:0000256" key="4">
    <source>
        <dbReference type="RuleBase" id="RU363090"/>
    </source>
</evidence>
<organism evidence="6 7">
    <name type="scientific">Prymnesium parvum</name>
    <name type="common">Toxic golden alga</name>
    <dbReference type="NCBI Taxonomy" id="97485"/>
    <lineage>
        <taxon>Eukaryota</taxon>
        <taxon>Haptista</taxon>
        <taxon>Haptophyta</taxon>
        <taxon>Prymnesiophyceae</taxon>
        <taxon>Prymnesiales</taxon>
        <taxon>Prymnesiaceae</taxon>
        <taxon>Prymnesium</taxon>
    </lineage>
</organism>
<name>A0AB34K0I0_PRYPA</name>
<dbReference type="GO" id="GO:0000828">
    <property type="term" value="F:inositol hexakisphosphate kinase activity"/>
    <property type="evidence" value="ECO:0007669"/>
    <property type="project" value="TreeGrafter"/>
</dbReference>
<dbReference type="InterPro" id="IPR038286">
    <property type="entry name" value="IPK_sf"/>
</dbReference>
<keyword evidence="7" id="KW-1185">Reference proteome</keyword>
<dbReference type="EMBL" id="JBGBPQ010000002">
    <property type="protein sequence ID" value="KAL1527670.1"/>
    <property type="molecule type" value="Genomic_DNA"/>
</dbReference>
<proteinExistence type="inferred from homology"/>
<evidence type="ECO:0000256" key="1">
    <source>
        <dbReference type="ARBA" id="ARBA00007374"/>
    </source>
</evidence>
<dbReference type="PANTHER" id="PTHR12400">
    <property type="entry name" value="INOSITOL POLYPHOSPHATE KINASE"/>
    <property type="match status" value="1"/>
</dbReference>
<feature type="region of interest" description="Disordered" evidence="5">
    <location>
        <begin position="1"/>
        <end position="41"/>
    </location>
</feature>
<dbReference type="AlphaFoldDB" id="A0AB34K0I0"/>
<evidence type="ECO:0000256" key="2">
    <source>
        <dbReference type="ARBA" id="ARBA00022679"/>
    </source>
</evidence>
<evidence type="ECO:0000313" key="7">
    <source>
        <dbReference type="Proteomes" id="UP001515480"/>
    </source>
</evidence>
<sequence length="617" mass="68470">MAPPKEVQLKKHAGGLSTSTDDSMATTQPDVGNHKVYEPEDSWSNNITCGTRRRPQTLLGNLGRMLQMEYNVAQARLALQQESPQPTTIQRAKSRLSSSNDAIRLMVSSSGSPREVHHFWDDGMAVHVEGSTVVAIEVFGDAHPFHLRGRGQNLADGISFGDHRDQVELILGPPTEEVGNGWIYYERYVSERNCLGARTVSLGLQFLAPKVKAKPKEKGGKESKAKKGDNDTKASKDTKEGKGSIDEKAANGDIVTGDENCVKGSEGKEEEAVAVKDATKMNGVVEEGGKIKKEASKEKADKEEKVAAPAATLQVVRIMPAVKSSKTERTEAMNSFIIQAAGHEQTFQRVSEALIVKDGTTDERTTYESIFGTPLEPFAPRCFRAVEDPNTEGGHHLYLEDLTAPYIAPCVMDIKIGTRTFLESEVDNPKKRMDLLEKMMKVDASAPTAQEREEGITKLRYMQFREMMSSSSNMGWRIEGIRLPSQTHEDCKTLKEYSDLKKALLWFVQSRVPEARRIHSRLVELREELEKSDWFFSHEVISSSLLFIYDAAHNGTAQASVWMIDFAKTMKVPDGGKLTHRKPWVNGNHEDGFLFGLDSLIQIWGDIGEVNDDVGSA</sequence>
<dbReference type="GO" id="GO:0032958">
    <property type="term" value="P:inositol phosphate biosynthetic process"/>
    <property type="evidence" value="ECO:0007669"/>
    <property type="project" value="InterPro"/>
</dbReference>
<evidence type="ECO:0000256" key="5">
    <source>
        <dbReference type="SAM" id="MobiDB-lite"/>
    </source>
</evidence>